<dbReference type="PANTHER" id="PTHR34282:SF1">
    <property type="entry name" value="DUF3741 DOMAIN-CONTAINING PROTEIN"/>
    <property type="match status" value="1"/>
</dbReference>
<feature type="region of interest" description="Disordered" evidence="1">
    <location>
        <begin position="625"/>
        <end position="664"/>
    </location>
</feature>
<accession>A0A0D9VZM1</accession>
<evidence type="ECO:0000313" key="3">
    <source>
        <dbReference type="EnsemblPlants" id="LPERR03G30260.2"/>
    </source>
</evidence>
<proteinExistence type="predicted"/>
<feature type="compositionally biased region" description="Low complexity" evidence="1">
    <location>
        <begin position="631"/>
        <end position="655"/>
    </location>
</feature>
<protein>
    <recommendedName>
        <fullName evidence="2">DUF3741 domain-containing protein</fullName>
    </recommendedName>
</protein>
<dbReference type="PANTHER" id="PTHR34282">
    <property type="entry name" value="OS01G0228800 PROTEIN-RELATED"/>
    <property type="match status" value="1"/>
</dbReference>
<feature type="region of interest" description="Disordered" evidence="1">
    <location>
        <begin position="851"/>
        <end position="917"/>
    </location>
</feature>
<feature type="compositionally biased region" description="Polar residues" evidence="1">
    <location>
        <begin position="981"/>
        <end position="991"/>
    </location>
</feature>
<sequence>MADEVAFETARKIIMHPLYTPRSSPWLDLKVFYVRVSNCEVDESAPDRLTLNHIPLSPDTVIEVNGQRSSMHTEFISSSLRRDRVDKMTEEATFVSTDCIRMTGSVRFQVFDKNDLLLTGDLELCGANGVVGESKNSSKRWNMKCQPASSCNGFLKGKQSTGSESVHPVIEVYLAGTFGGTPIILTKTVQHISRRKSQMKLKLDSIPENEATEQQKEELQEGSLQHVCLAKNHAQTTINNIPIQKLAIHRYGYTVHTTKVSELHNPKSETDVDIDYNSLYSRQDFIEGEDECIPDETPHLTAGLFRSRRRGKIPNYSFMVQGTAVFSPSEQEAMAKVPDLGSDFAQKLLIDLRRRREKLGFDSQALPQRSSSSNVAAPRDARLSSQRPLRSQKPHQGAPRVGRAEGTANRSYQHSGNANVRAGKPRHRATPSVNSHQIVPFQGGGSNKQKPANNIDVQMALALALSNRGKLQNIELVSRNGSIFFGDTDHSMQLHHRGGENHLMSPNAHVGKVAIGVQKLNDILMAYNSGGGARDMSQRSSVDIGRELFRGAMDLEESLSMLVMLQDASDYMEGSGNGKVLLLEGKENRKNLTRSPSSARLVEIDDEDSETEKANNVKSLAMQIVPHKKSQSSSPNSTSVLQLSTVTGNSKSNSSKADKDDSKVRMPSVIAKLMGLDNLPSAKVVNKGMEKFVKPEAMPRRDRRTNAVGGKLPIQIIGSERVFSKGQNMNVLQGEWKFDLKNSEEYRSANLQASNSSSFPVINKQPRQTMKEMLRKMETTERRDSLGQQFHEGKKLAEETKQQNVVNVGCRTDAGKKLDFLKRFRKNSGSRHVTEEMQIIEVKNTTLGKKQVTSMKQLLGRGSEDKSKRTRDKLNKENLATAETQNAGRRSNGKADQRKRQSYNKQTDIHSMAKKSQNYCEMKSKEGVQNLEYKKATRSEATQLIRLPYTSSEIQQEIGNHGKEDDTVKPSDSTHGHGGISEQSTGILTDNRTTEETTTGLHANDGSNVGDQSLTQTYDNTTSNTASEATQILETFTEGEQQHNFQLVEVKKQPMDGLDDKKRCSNPMDLQDQKMRYLDDLIMELDGDIESLNISNKSQEQGDDCTAENLRMILHSDMQNNHPDANSMWDFGWNRMSDLPIERNEVVRDLEKNILGGIITDVARNLIELSVRHGCCSCEA</sequence>
<keyword evidence="4" id="KW-1185">Reference proteome</keyword>
<evidence type="ECO:0000259" key="2">
    <source>
        <dbReference type="Pfam" id="PF14383"/>
    </source>
</evidence>
<feature type="compositionally biased region" description="Polar residues" evidence="1">
    <location>
        <begin position="408"/>
        <end position="418"/>
    </location>
</feature>
<feature type="compositionally biased region" description="Basic and acidic residues" evidence="1">
    <location>
        <begin position="862"/>
        <end position="876"/>
    </location>
</feature>
<evidence type="ECO:0000313" key="4">
    <source>
        <dbReference type="Proteomes" id="UP000032180"/>
    </source>
</evidence>
<dbReference type="eggNOG" id="ENOG502QX43">
    <property type="taxonomic scope" value="Eukaryota"/>
</dbReference>
<reference evidence="3 4" key="2">
    <citation type="submission" date="2013-12" db="EMBL/GenBank/DDBJ databases">
        <authorList>
            <person name="Yu Y."/>
            <person name="Lee S."/>
            <person name="de Baynast K."/>
            <person name="Wissotski M."/>
            <person name="Liu L."/>
            <person name="Talag J."/>
            <person name="Goicoechea J."/>
            <person name="Angelova A."/>
            <person name="Jetty R."/>
            <person name="Kudrna D."/>
            <person name="Golser W."/>
            <person name="Rivera L."/>
            <person name="Zhang J."/>
            <person name="Wing R."/>
        </authorList>
    </citation>
    <scope>NUCLEOTIDE SEQUENCE</scope>
</reference>
<dbReference type="STRING" id="77586.A0A0D9VZM1"/>
<dbReference type="AlphaFoldDB" id="A0A0D9VZM1"/>
<dbReference type="Gramene" id="LPERR03G30260.2">
    <property type="protein sequence ID" value="LPERR03G30260.2"/>
    <property type="gene ID" value="LPERR03G30260"/>
</dbReference>
<feature type="region of interest" description="Disordered" evidence="1">
    <location>
        <begin position="361"/>
        <end position="449"/>
    </location>
</feature>
<name>A0A0D9VZM1_9ORYZ</name>
<feature type="region of interest" description="Disordered" evidence="1">
    <location>
        <begin position="590"/>
        <end position="613"/>
    </location>
</feature>
<reference evidence="3 4" key="1">
    <citation type="submission" date="2012-08" db="EMBL/GenBank/DDBJ databases">
        <title>Oryza genome evolution.</title>
        <authorList>
            <person name="Wing R.A."/>
        </authorList>
    </citation>
    <scope>NUCLEOTIDE SEQUENCE</scope>
</reference>
<feature type="compositionally biased region" description="Basic and acidic residues" evidence="1">
    <location>
        <begin position="960"/>
        <end position="975"/>
    </location>
</feature>
<dbReference type="EnsemblPlants" id="LPERR03G30260.1">
    <property type="protein sequence ID" value="LPERR03G30260.1"/>
    <property type="gene ID" value="LPERR03G30260"/>
</dbReference>
<feature type="compositionally biased region" description="Polar residues" evidence="1">
    <location>
        <begin position="1005"/>
        <end position="1024"/>
    </location>
</feature>
<dbReference type="Proteomes" id="UP000032180">
    <property type="component" value="Chromosome 3"/>
</dbReference>
<feature type="compositionally biased region" description="Polar residues" evidence="1">
    <location>
        <begin position="365"/>
        <end position="375"/>
    </location>
</feature>
<dbReference type="HOGENOM" id="CLU_008118_1_0_1"/>
<dbReference type="Pfam" id="PF14383">
    <property type="entry name" value="VARLMGL"/>
    <property type="match status" value="1"/>
</dbReference>
<feature type="region of interest" description="Disordered" evidence="1">
    <location>
        <begin position="958"/>
        <end position="1024"/>
    </location>
</feature>
<dbReference type="InterPro" id="IPR032795">
    <property type="entry name" value="DUF3741-assoc"/>
</dbReference>
<reference evidence="3" key="3">
    <citation type="submission" date="2015-04" db="UniProtKB">
        <authorList>
            <consortium name="EnsemblPlants"/>
        </authorList>
    </citation>
    <scope>IDENTIFICATION</scope>
</reference>
<dbReference type="Gramene" id="LPERR03G30260.1">
    <property type="protein sequence ID" value="LPERR03G30260.1"/>
    <property type="gene ID" value="LPERR03G30260"/>
</dbReference>
<evidence type="ECO:0000256" key="1">
    <source>
        <dbReference type="SAM" id="MobiDB-lite"/>
    </source>
</evidence>
<feature type="domain" description="DUF3741" evidence="2">
    <location>
        <begin position="654"/>
        <end position="684"/>
    </location>
</feature>
<organism evidence="3 4">
    <name type="scientific">Leersia perrieri</name>
    <dbReference type="NCBI Taxonomy" id="77586"/>
    <lineage>
        <taxon>Eukaryota</taxon>
        <taxon>Viridiplantae</taxon>
        <taxon>Streptophyta</taxon>
        <taxon>Embryophyta</taxon>
        <taxon>Tracheophyta</taxon>
        <taxon>Spermatophyta</taxon>
        <taxon>Magnoliopsida</taxon>
        <taxon>Liliopsida</taxon>
        <taxon>Poales</taxon>
        <taxon>Poaceae</taxon>
        <taxon>BOP clade</taxon>
        <taxon>Oryzoideae</taxon>
        <taxon>Oryzeae</taxon>
        <taxon>Oryzinae</taxon>
        <taxon>Leersia</taxon>
    </lineage>
</organism>
<dbReference type="EnsemblPlants" id="LPERR03G30260.2">
    <property type="protein sequence ID" value="LPERR03G30260.2"/>
    <property type="gene ID" value="LPERR03G30260"/>
</dbReference>